<organism evidence="1 2">
    <name type="scientific">Flavivirga aquatica</name>
    <dbReference type="NCBI Taxonomy" id="1849968"/>
    <lineage>
        <taxon>Bacteria</taxon>
        <taxon>Pseudomonadati</taxon>
        <taxon>Bacteroidota</taxon>
        <taxon>Flavobacteriia</taxon>
        <taxon>Flavobacteriales</taxon>
        <taxon>Flavobacteriaceae</taxon>
        <taxon>Flavivirga</taxon>
    </lineage>
</organism>
<dbReference type="AlphaFoldDB" id="A0A1E5TB37"/>
<dbReference type="OrthoDB" id="1366541at2"/>
<protein>
    <submittedName>
        <fullName evidence="1">Uncharacterized protein</fullName>
    </submittedName>
</protein>
<keyword evidence="2" id="KW-1185">Reference proteome</keyword>
<proteinExistence type="predicted"/>
<evidence type="ECO:0000313" key="1">
    <source>
        <dbReference type="EMBL" id="OEK08571.1"/>
    </source>
</evidence>
<dbReference type="EMBL" id="MDJD01000034">
    <property type="protein sequence ID" value="OEK08571.1"/>
    <property type="molecule type" value="Genomic_DNA"/>
</dbReference>
<dbReference type="STRING" id="1849968.A8C32_03730"/>
<comment type="caution">
    <text evidence="1">The sequence shown here is derived from an EMBL/GenBank/DDBJ whole genome shotgun (WGS) entry which is preliminary data.</text>
</comment>
<dbReference type="RefSeq" id="WP_069830077.1">
    <property type="nucleotide sequence ID" value="NZ_MDJD01000034.1"/>
</dbReference>
<dbReference type="Proteomes" id="UP000095713">
    <property type="component" value="Unassembled WGS sequence"/>
</dbReference>
<name>A0A1E5TB37_9FLAO</name>
<accession>A0A1E5TB37</accession>
<sequence length="86" mass="10781">MANKKNKTKIYAISILVFSLFFWFFTGVYQDTEFSDKYWFIKHKPSIHWYFRINDEDWERYEALTKQEQEKLDRYDEFVNNKLFSL</sequence>
<reference evidence="1 2" key="1">
    <citation type="submission" date="2016-05" db="EMBL/GenBank/DDBJ databases">
        <title>Draft Genome Sequence of Algibacter sp. Strain SK-16 Isolated from the Surface Water of Aburatsubo Inlet.</title>
        <authorList>
            <person name="Wong S.-K."/>
            <person name="Yoshizawa S."/>
            <person name="Nakajima Y."/>
            <person name="Ogura Y."/>
            <person name="Tetsuya H."/>
            <person name="Hamasaki K."/>
        </authorList>
    </citation>
    <scope>NUCLEOTIDE SEQUENCE [LARGE SCALE GENOMIC DNA]</scope>
    <source>
        <strain evidence="1 2">SK-16</strain>
    </source>
</reference>
<evidence type="ECO:0000313" key="2">
    <source>
        <dbReference type="Proteomes" id="UP000095713"/>
    </source>
</evidence>
<gene>
    <name evidence="1" type="ORF">A8C32_03730</name>
</gene>